<evidence type="ECO:0000256" key="1">
    <source>
        <dbReference type="SAM" id="SignalP"/>
    </source>
</evidence>
<dbReference type="GeneID" id="19309400"/>
<evidence type="ECO:0000313" key="3">
    <source>
        <dbReference type="Proteomes" id="UP000030669"/>
    </source>
</evidence>
<feature type="chain" id="PRO_5004544624" evidence="1">
    <location>
        <begin position="22"/>
        <end position="123"/>
    </location>
</feature>
<proteinExistence type="predicted"/>
<name>S7RSI3_GLOTA</name>
<dbReference type="EMBL" id="KB469299">
    <property type="protein sequence ID" value="EPQ57620.1"/>
    <property type="molecule type" value="Genomic_DNA"/>
</dbReference>
<dbReference type="HOGENOM" id="CLU_136885_3_0_1"/>
<dbReference type="KEGG" id="gtr:GLOTRDRAFT_92602"/>
<dbReference type="OMA" id="KARSYNC"/>
<gene>
    <name evidence="2" type="ORF">GLOTRDRAFT_92602</name>
</gene>
<dbReference type="RefSeq" id="XP_007864684.1">
    <property type="nucleotide sequence ID" value="XM_007866493.1"/>
</dbReference>
<organism evidence="2 3">
    <name type="scientific">Gloeophyllum trabeum (strain ATCC 11539 / FP-39264 / Madison 617)</name>
    <name type="common">Brown rot fungus</name>
    <dbReference type="NCBI Taxonomy" id="670483"/>
    <lineage>
        <taxon>Eukaryota</taxon>
        <taxon>Fungi</taxon>
        <taxon>Dikarya</taxon>
        <taxon>Basidiomycota</taxon>
        <taxon>Agaricomycotina</taxon>
        <taxon>Agaricomycetes</taxon>
        <taxon>Gloeophyllales</taxon>
        <taxon>Gloeophyllaceae</taxon>
        <taxon>Gloeophyllum</taxon>
    </lineage>
</organism>
<evidence type="ECO:0000313" key="2">
    <source>
        <dbReference type="EMBL" id="EPQ57620.1"/>
    </source>
</evidence>
<protein>
    <submittedName>
        <fullName evidence="2">Uncharacterized protein</fullName>
    </submittedName>
</protein>
<dbReference type="Gene3D" id="2.60.20.10">
    <property type="entry name" value="Crystallins"/>
    <property type="match status" value="1"/>
</dbReference>
<dbReference type="eggNOG" id="ENOG502RD14">
    <property type="taxonomic scope" value="Eukaryota"/>
</dbReference>
<reference evidence="2 3" key="1">
    <citation type="journal article" date="2012" name="Science">
        <title>The Paleozoic origin of enzymatic lignin decomposition reconstructed from 31 fungal genomes.</title>
        <authorList>
            <person name="Floudas D."/>
            <person name="Binder M."/>
            <person name="Riley R."/>
            <person name="Barry K."/>
            <person name="Blanchette R.A."/>
            <person name="Henrissat B."/>
            <person name="Martinez A.T."/>
            <person name="Otillar R."/>
            <person name="Spatafora J.W."/>
            <person name="Yadav J.S."/>
            <person name="Aerts A."/>
            <person name="Benoit I."/>
            <person name="Boyd A."/>
            <person name="Carlson A."/>
            <person name="Copeland A."/>
            <person name="Coutinho P.M."/>
            <person name="de Vries R.P."/>
            <person name="Ferreira P."/>
            <person name="Findley K."/>
            <person name="Foster B."/>
            <person name="Gaskell J."/>
            <person name="Glotzer D."/>
            <person name="Gorecki P."/>
            <person name="Heitman J."/>
            <person name="Hesse C."/>
            <person name="Hori C."/>
            <person name="Igarashi K."/>
            <person name="Jurgens J.A."/>
            <person name="Kallen N."/>
            <person name="Kersten P."/>
            <person name="Kohler A."/>
            <person name="Kuees U."/>
            <person name="Kumar T.K.A."/>
            <person name="Kuo A."/>
            <person name="LaButti K."/>
            <person name="Larrondo L.F."/>
            <person name="Lindquist E."/>
            <person name="Ling A."/>
            <person name="Lombard V."/>
            <person name="Lucas S."/>
            <person name="Lundell T."/>
            <person name="Martin R."/>
            <person name="McLaughlin D.J."/>
            <person name="Morgenstern I."/>
            <person name="Morin E."/>
            <person name="Murat C."/>
            <person name="Nagy L.G."/>
            <person name="Nolan M."/>
            <person name="Ohm R.A."/>
            <person name="Patyshakuliyeva A."/>
            <person name="Rokas A."/>
            <person name="Ruiz-Duenas F.J."/>
            <person name="Sabat G."/>
            <person name="Salamov A."/>
            <person name="Samejima M."/>
            <person name="Schmutz J."/>
            <person name="Slot J.C."/>
            <person name="St John F."/>
            <person name="Stenlid J."/>
            <person name="Sun H."/>
            <person name="Sun S."/>
            <person name="Syed K."/>
            <person name="Tsang A."/>
            <person name="Wiebenga A."/>
            <person name="Young D."/>
            <person name="Pisabarro A."/>
            <person name="Eastwood D.C."/>
            <person name="Martin F."/>
            <person name="Cullen D."/>
            <person name="Grigoriev I.V."/>
            <person name="Hibbett D.S."/>
        </authorList>
    </citation>
    <scope>NUCLEOTIDE SEQUENCE [LARGE SCALE GENOMIC DNA]</scope>
    <source>
        <strain evidence="2 3">ATCC 11539</strain>
    </source>
</reference>
<dbReference type="OrthoDB" id="5401396at2759"/>
<dbReference type="AlphaFoldDB" id="S7RSI3"/>
<dbReference type="Proteomes" id="UP000030669">
    <property type="component" value="Unassembled WGS sequence"/>
</dbReference>
<feature type="signal peptide" evidence="1">
    <location>
        <begin position="1"/>
        <end position="21"/>
    </location>
</feature>
<keyword evidence="3" id="KW-1185">Reference proteome</keyword>
<keyword evidence="1" id="KW-0732">Signal</keyword>
<accession>S7RSI3</accession>
<sequence>MLFTSKTLAALAAAAVAGVRAQGAYYCTDINWGGNCQYTPDYGVCVTFGGSDWNDQVSSFGPDQGLECYLYTDWGCTGDVLPLEYPGAADLRQYSFNDAVSSFACEYAGQGTTGSYTKYVTEY</sequence>